<dbReference type="RefSeq" id="WP_021923196.1">
    <property type="nucleotide sequence ID" value="NZ_CVRS01000067.1"/>
</dbReference>
<feature type="domain" description="DUF6788" evidence="2">
    <location>
        <begin position="7"/>
        <end position="54"/>
    </location>
</feature>
<protein>
    <submittedName>
        <fullName evidence="3">Uncharacterized protein</fullName>
    </submittedName>
</protein>
<dbReference type="STRING" id="360807.ERS852392_03222"/>
<proteinExistence type="predicted"/>
<organism evidence="3 4">
    <name type="scientific">Roseburia inulinivorans</name>
    <dbReference type="NCBI Taxonomy" id="360807"/>
    <lineage>
        <taxon>Bacteria</taxon>
        <taxon>Bacillati</taxon>
        <taxon>Bacillota</taxon>
        <taxon>Clostridia</taxon>
        <taxon>Lachnospirales</taxon>
        <taxon>Lachnospiraceae</taxon>
        <taxon>Roseburia</taxon>
    </lineage>
</organism>
<dbReference type="Proteomes" id="UP000049828">
    <property type="component" value="Unassembled WGS sequence"/>
</dbReference>
<dbReference type="Pfam" id="PF20586">
    <property type="entry name" value="DUF6788"/>
    <property type="match status" value="1"/>
</dbReference>
<dbReference type="AlphaFoldDB" id="A0A0M6WL05"/>
<sequence length="673" mass="78995">MSTNPTKRIEEIDRRLEELPKGTLTYKKINGKEQPYIQRTIDGKSVSHYVKLTEREQVFMEFEERTKLQEEKKHLTAYAEGLKDILKHNPYLSAKVVIGYQDFEDFTCGQQFYVDKTHFITEWIREGTKITLITRPRRFGKTTLLSTVRMFFDPRYAEHPEYFSKLRVWQDERSRSMFGSTPVISTSFGGCKGIDYKQSIRGMMGQLDTMYAHHEYLLDSPRLTEEDKETFKETRWGLFHNDTGHIENSIKKLCELLYKHFGVKPIVLIDEYDTPLIEAYTDGYWDEMITTCRQLFHITLKENDYLGRAIITGVTKVSKNSLFSDLNNLLVATVTDDIYTDCCGFTEQEVMDALKCQNIDDMKKVKEMYDGFIIGHQKDIYNPWSIVNYMHDRQLRSYWILTSSNKLIGDIICRHPYDKKYEIEQLMTGKPIHKVINENITFQYLDGDENSLWSLLLAVGYIKAENVVKDNEWTECDVSVTNKEVMSMFRTQIIAMFSNGNIAYENFTRALIRHRTWDMIGVMEDIAEYSMSYFDTAKNKGKHAPENFYHGLVLGLIVSMRKEYRIVSNRESGEGRYDIAIYPFDKTKDAYILEFKVLNEHREKTVQETAQNALKQIRTRNYESDLLAYGIPADHIYKLGFGFLGKKVWVVSDPPEKDEKDQVRSEWDNLRFR</sequence>
<dbReference type="PANTHER" id="PTHR34825">
    <property type="entry name" value="CONSERVED PROTEIN, WITH A WEAK D-GALACTARATE DEHYDRATASE/ALTRONATE HYDROLASE DOMAIN"/>
    <property type="match status" value="1"/>
</dbReference>
<keyword evidence="4" id="KW-1185">Reference proteome</keyword>
<reference evidence="4" key="1">
    <citation type="submission" date="2015-05" db="EMBL/GenBank/DDBJ databases">
        <authorList>
            <consortium name="Pathogen Informatics"/>
        </authorList>
    </citation>
    <scope>NUCLEOTIDE SEQUENCE [LARGE SCALE GENOMIC DNA]</scope>
    <source>
        <strain evidence="4">L1-83</strain>
    </source>
</reference>
<evidence type="ECO:0000313" key="3">
    <source>
        <dbReference type="EMBL" id="CRL37213.1"/>
    </source>
</evidence>
<dbReference type="PANTHER" id="PTHR34825:SF1">
    <property type="entry name" value="AAA-ATPASE-LIKE DOMAIN-CONTAINING PROTEIN"/>
    <property type="match status" value="1"/>
</dbReference>
<dbReference type="EMBL" id="CVRS01000067">
    <property type="protein sequence ID" value="CRL37213.1"/>
    <property type="molecule type" value="Genomic_DNA"/>
</dbReference>
<accession>A0A0M6WL05</accession>
<evidence type="ECO:0000313" key="4">
    <source>
        <dbReference type="Proteomes" id="UP000049828"/>
    </source>
</evidence>
<dbReference type="Pfam" id="PF08011">
    <property type="entry name" value="PDDEXK_9"/>
    <property type="match status" value="1"/>
</dbReference>
<name>A0A0M6WL05_9FIRM</name>
<dbReference type="InterPro" id="IPR046738">
    <property type="entry name" value="DUF6788"/>
</dbReference>
<evidence type="ECO:0000259" key="1">
    <source>
        <dbReference type="Pfam" id="PF09820"/>
    </source>
</evidence>
<evidence type="ECO:0000259" key="2">
    <source>
        <dbReference type="Pfam" id="PF20586"/>
    </source>
</evidence>
<dbReference type="InterPro" id="IPR012547">
    <property type="entry name" value="PDDEXK_9"/>
</dbReference>
<dbReference type="Pfam" id="PF09820">
    <property type="entry name" value="AAA-ATPase_like"/>
    <property type="match status" value="1"/>
</dbReference>
<feature type="domain" description="AAA-ATPase-like" evidence="1">
    <location>
        <begin position="98"/>
        <end position="323"/>
    </location>
</feature>
<dbReference type="InterPro" id="IPR018631">
    <property type="entry name" value="AAA-ATPase-like_dom"/>
</dbReference>
<gene>
    <name evidence="3" type="ORF">RIL183_03281</name>
</gene>